<evidence type="ECO:0000313" key="5">
    <source>
        <dbReference type="Proteomes" id="UP001165065"/>
    </source>
</evidence>
<evidence type="ECO:0000259" key="3">
    <source>
        <dbReference type="PROSITE" id="PS50067"/>
    </source>
</evidence>
<proteinExistence type="inferred from homology"/>
<dbReference type="AlphaFoldDB" id="A0A9W7GLT6"/>
<keyword evidence="1" id="KW-0547">Nucleotide-binding</keyword>
<evidence type="ECO:0000256" key="1">
    <source>
        <dbReference type="PROSITE-ProRule" id="PRU00283"/>
    </source>
</evidence>
<feature type="binding site" evidence="1">
    <location>
        <begin position="104"/>
        <end position="111"/>
    </location>
    <ligand>
        <name>ATP</name>
        <dbReference type="ChEBI" id="CHEBI:30616"/>
    </ligand>
</feature>
<dbReference type="EMBL" id="BRYA01000292">
    <property type="protein sequence ID" value="GMI46307.1"/>
    <property type="molecule type" value="Genomic_DNA"/>
</dbReference>
<organism evidence="4 5">
    <name type="scientific">Triparma columacea</name>
    <dbReference type="NCBI Taxonomy" id="722753"/>
    <lineage>
        <taxon>Eukaryota</taxon>
        <taxon>Sar</taxon>
        <taxon>Stramenopiles</taxon>
        <taxon>Ochrophyta</taxon>
        <taxon>Bolidophyceae</taxon>
        <taxon>Parmales</taxon>
        <taxon>Triparmaceae</taxon>
        <taxon>Triparma</taxon>
    </lineage>
</organism>
<keyword evidence="1" id="KW-0505">Motor protein</keyword>
<dbReference type="Gene3D" id="2.60.200.20">
    <property type="match status" value="1"/>
</dbReference>
<feature type="domain" description="Kinesin motor" evidence="3">
    <location>
        <begin position="4"/>
        <end position="393"/>
    </location>
</feature>
<dbReference type="Pfam" id="PF00225">
    <property type="entry name" value="Kinesin"/>
    <property type="match status" value="1"/>
</dbReference>
<dbReference type="OrthoDB" id="62798at2759"/>
<protein>
    <recommendedName>
        <fullName evidence="3">Kinesin motor domain-containing protein</fullName>
    </recommendedName>
</protein>
<dbReference type="GO" id="GO:0005524">
    <property type="term" value="F:ATP binding"/>
    <property type="evidence" value="ECO:0007669"/>
    <property type="project" value="UniProtKB-UniRule"/>
</dbReference>
<evidence type="ECO:0000313" key="4">
    <source>
        <dbReference type="EMBL" id="GMI46307.1"/>
    </source>
</evidence>
<dbReference type="InterPro" id="IPR036961">
    <property type="entry name" value="Kinesin_motor_dom_sf"/>
</dbReference>
<dbReference type="SUPFAM" id="SSF52540">
    <property type="entry name" value="P-loop containing nucleoside triphosphate hydrolases"/>
    <property type="match status" value="1"/>
</dbReference>
<dbReference type="SUPFAM" id="SSF49879">
    <property type="entry name" value="SMAD/FHA domain"/>
    <property type="match status" value="1"/>
</dbReference>
<dbReference type="InterPro" id="IPR001752">
    <property type="entry name" value="Kinesin_motor_dom"/>
</dbReference>
<dbReference type="PRINTS" id="PR00380">
    <property type="entry name" value="KINESINHEAVY"/>
</dbReference>
<dbReference type="GO" id="GO:0008017">
    <property type="term" value="F:microtubule binding"/>
    <property type="evidence" value="ECO:0007669"/>
    <property type="project" value="InterPro"/>
</dbReference>
<reference evidence="5" key="1">
    <citation type="journal article" date="2023" name="Commun. Biol.">
        <title>Genome analysis of Parmales, the sister group of diatoms, reveals the evolutionary specialization of diatoms from phago-mixotrophs to photoautotrophs.</title>
        <authorList>
            <person name="Ban H."/>
            <person name="Sato S."/>
            <person name="Yoshikawa S."/>
            <person name="Yamada K."/>
            <person name="Nakamura Y."/>
            <person name="Ichinomiya M."/>
            <person name="Sato N."/>
            <person name="Blanc-Mathieu R."/>
            <person name="Endo H."/>
            <person name="Kuwata A."/>
            <person name="Ogata H."/>
        </authorList>
    </citation>
    <scope>NUCLEOTIDE SEQUENCE [LARGE SCALE GENOMIC DNA]</scope>
</reference>
<dbReference type="InterPro" id="IPR027417">
    <property type="entry name" value="P-loop_NTPase"/>
</dbReference>
<name>A0A9W7GLT6_9STRA</name>
<comment type="caution">
    <text evidence="4">The sequence shown here is derived from an EMBL/GenBank/DDBJ whole genome shotgun (WGS) entry which is preliminary data.</text>
</comment>
<keyword evidence="5" id="KW-1185">Reference proteome</keyword>
<dbReference type="GO" id="GO:0003777">
    <property type="term" value="F:microtubule motor activity"/>
    <property type="evidence" value="ECO:0007669"/>
    <property type="project" value="InterPro"/>
</dbReference>
<dbReference type="Proteomes" id="UP001165065">
    <property type="component" value="Unassembled WGS sequence"/>
</dbReference>
<dbReference type="InterPro" id="IPR027640">
    <property type="entry name" value="Kinesin-like_fam"/>
</dbReference>
<sequence length="1012" mass="114011">MSVSIKVAIRCRPWTIDDKLGVEMTQNGEEEGEVELLNSNYSTTRFPYSYSWWTGAGYKKHAKSNLDVCERMKMVSQTDVYDSVGQKIKADLMDGNAVVLFAYGLSGSGKTFTVFGPDAADIPEAWFKHSEPHDLWGLFPHLAYDLFKEKQDGWKFSMMYFQNVVDIVRDLMSPMVDEKSYKSGMRKDKDGFMNIDWCQAATLKTWDDLREQFMKSNAKKAISPTQFNHQSTRGHCIMTLEVEMPMPSNPTMKQKGRVYVCDLAGTEPAGDIFYADYKKIKYMEDGKEVIEHKLLGPHKDQRKTKELQDQGKKINLSLSEMAQFFMKMADAVKKKTLKPGKSIPGCNSFFLCKYLKDTMLQARTYLFCAIRPEVTYLPYTFSTLGFATNASVIKLAPKKATANMTEKERKLMAEMQELKDLLAQYQSGEMGGKGGADMAALLAAKQKEMEAAMDGEDGNSSAKNDAMMKQQAEEYGRRGIHLTHFEKDTKYPYFMNLDEDPFRSNRFMYLLSKEKTVFGPGGDIKPLALSVTKNHCSVENSHTDATDITKAFDTCTLVGGAGETVHNGKKVKKDERIALKSFDRVVIGGELLLFRQPGVDPAEGDLPTASEAVEEYQNCIANADNEQQKALEEQMRAFQAEKDQWKKDTENQMSQDEIAKEEHARAMAAVDREILELLPKTKELKKIVGLLDRDCLTFDVTLQRTDDKLGVPKVKVKVINNLTDESIIIDPFEFMKSYSVVKDEMMRLSMAIESGRDYEVDEDKDPIKMLFDNTFQLGTTTIFPEYLIYGLSTDEDEENQDIKNISAPYNNVGKLQVVWNPLEGPDAEFDEDYMPEIDDPTDLIGKPWTYRLKIGSCAALPIIVDECQILYTFNGQEFSTDKLMEQSTHNPEFTYEMIHHVDCVDQEFLDYLMKPFEIDIHCSPKVMGMKTKVSTSNKAIVDNLKAGVMVSSGGGAVGGAGIDTGELEKLRARVKELEAENAALREENAALKGGKVVGSLEEAKALDKSLNQ</sequence>
<evidence type="ECO:0000256" key="2">
    <source>
        <dbReference type="SAM" id="Coils"/>
    </source>
</evidence>
<dbReference type="Gene3D" id="3.40.850.10">
    <property type="entry name" value="Kinesin motor domain"/>
    <property type="match status" value="1"/>
</dbReference>
<dbReference type="GO" id="GO:0007018">
    <property type="term" value="P:microtubule-based movement"/>
    <property type="evidence" value="ECO:0007669"/>
    <property type="project" value="InterPro"/>
</dbReference>
<keyword evidence="1" id="KW-0067">ATP-binding</keyword>
<feature type="coiled-coil region" evidence="2">
    <location>
        <begin position="609"/>
        <end position="648"/>
    </location>
</feature>
<dbReference type="SMART" id="SM00129">
    <property type="entry name" value="KISc"/>
    <property type="match status" value="1"/>
</dbReference>
<comment type="similarity">
    <text evidence="1">Belongs to the TRAFAC class myosin-kinesin ATPase superfamily. Kinesin family.</text>
</comment>
<dbReference type="PANTHER" id="PTHR24115">
    <property type="entry name" value="KINESIN-RELATED"/>
    <property type="match status" value="1"/>
</dbReference>
<accession>A0A9W7GLT6</accession>
<gene>
    <name evidence="4" type="ORF">TrCOL_g2779</name>
</gene>
<feature type="coiled-coil region" evidence="2">
    <location>
        <begin position="960"/>
        <end position="994"/>
    </location>
</feature>
<keyword evidence="2" id="KW-0175">Coiled coil</keyword>
<feature type="coiled-coil region" evidence="2">
    <location>
        <begin position="401"/>
        <end position="428"/>
    </location>
</feature>
<dbReference type="PROSITE" id="PS50067">
    <property type="entry name" value="KINESIN_MOTOR_2"/>
    <property type="match status" value="1"/>
</dbReference>
<dbReference type="InterPro" id="IPR008984">
    <property type="entry name" value="SMAD_FHA_dom_sf"/>
</dbReference>